<name>A0A8E6EU01_9BACT</name>
<dbReference type="PANTHER" id="PTHR30093">
    <property type="entry name" value="GENERAL SECRETION PATHWAY PROTEIN G"/>
    <property type="match status" value="1"/>
</dbReference>
<dbReference type="PANTHER" id="PTHR30093:SF2">
    <property type="entry name" value="TYPE II SECRETION SYSTEM PROTEIN H"/>
    <property type="match status" value="1"/>
</dbReference>
<dbReference type="EMBL" id="CP074694">
    <property type="protein sequence ID" value="QVL30760.1"/>
    <property type="molecule type" value="Genomic_DNA"/>
</dbReference>
<keyword evidence="1" id="KW-0812">Transmembrane</keyword>
<reference evidence="3" key="1">
    <citation type="submission" date="2021-05" db="EMBL/GenBank/DDBJ databases">
        <title>Complete genome sequence of the cellulolytic planctomycete Telmatocola sphagniphila SP2T and characterization of the first cellulase from planctomycetes.</title>
        <authorList>
            <person name="Rakitin A.L."/>
            <person name="Beletsky A.V."/>
            <person name="Naumoff D.G."/>
            <person name="Kulichevskaya I.S."/>
            <person name="Mardanov A.V."/>
            <person name="Ravin N.V."/>
            <person name="Dedysh S.N."/>
        </authorList>
    </citation>
    <scope>NUCLEOTIDE SEQUENCE</scope>
    <source>
        <strain evidence="3">SP2T</strain>
    </source>
</reference>
<dbReference type="SUPFAM" id="SSF54523">
    <property type="entry name" value="Pili subunits"/>
    <property type="match status" value="1"/>
</dbReference>
<evidence type="ECO:0000256" key="1">
    <source>
        <dbReference type="SAM" id="Phobius"/>
    </source>
</evidence>
<dbReference type="RefSeq" id="WP_213494643.1">
    <property type="nucleotide sequence ID" value="NZ_CP074694.1"/>
</dbReference>
<sequence length="267" mass="29259">MFPTARQGFRLIEVLVLLGIVLVAIGLFLPSVRNVRIPAERMKCANNLKQIGLALSNFHEASNSNDSLKQYFPTGCMGFGNEPEERLSWMVALLPYVEEQELFAQLDLTKNYGGNYSLLNRLIGIYLCPTYTRLNNASAITTYVSMAGIGVDAASRPPGVAGNGFMGFDRLTTLEMIKDGASNTITLMDLHSHNGTWAQGGPSNLRGFDTTDLPLLGEGRPIFSNHQTLHTLLVDGSFRSIRFDCDPRIIAAAITIDGGEEIDWNSN</sequence>
<protein>
    <submittedName>
        <fullName evidence="3">DUF1559 domain-containing protein</fullName>
    </submittedName>
</protein>
<evidence type="ECO:0000259" key="2">
    <source>
        <dbReference type="Pfam" id="PF07596"/>
    </source>
</evidence>
<accession>A0A8E6EU01</accession>
<dbReference type="InterPro" id="IPR045584">
    <property type="entry name" value="Pilin-like"/>
</dbReference>
<dbReference type="InterPro" id="IPR011453">
    <property type="entry name" value="DUF1559"/>
</dbReference>
<dbReference type="AlphaFoldDB" id="A0A8E6EU01"/>
<keyword evidence="1" id="KW-0472">Membrane</keyword>
<feature type="domain" description="DUF1559" evidence="2">
    <location>
        <begin position="39"/>
        <end position="196"/>
    </location>
</feature>
<dbReference type="Proteomes" id="UP000676194">
    <property type="component" value="Chromosome"/>
</dbReference>
<evidence type="ECO:0000313" key="4">
    <source>
        <dbReference type="Proteomes" id="UP000676194"/>
    </source>
</evidence>
<organism evidence="3 4">
    <name type="scientific">Telmatocola sphagniphila</name>
    <dbReference type="NCBI Taxonomy" id="1123043"/>
    <lineage>
        <taxon>Bacteria</taxon>
        <taxon>Pseudomonadati</taxon>
        <taxon>Planctomycetota</taxon>
        <taxon>Planctomycetia</taxon>
        <taxon>Gemmatales</taxon>
        <taxon>Gemmataceae</taxon>
    </lineage>
</organism>
<keyword evidence="1" id="KW-1133">Transmembrane helix</keyword>
<keyword evidence="4" id="KW-1185">Reference proteome</keyword>
<gene>
    <name evidence="3" type="ORF">KIH39_18140</name>
</gene>
<dbReference type="KEGG" id="tsph:KIH39_18140"/>
<dbReference type="Pfam" id="PF07596">
    <property type="entry name" value="SBP_bac_10"/>
    <property type="match status" value="1"/>
</dbReference>
<proteinExistence type="predicted"/>
<evidence type="ECO:0000313" key="3">
    <source>
        <dbReference type="EMBL" id="QVL30760.1"/>
    </source>
</evidence>
<feature type="transmembrane region" description="Helical" evidence="1">
    <location>
        <begin position="12"/>
        <end position="32"/>
    </location>
</feature>